<evidence type="ECO:0000313" key="3">
    <source>
        <dbReference type="Proteomes" id="UP001221757"/>
    </source>
</evidence>
<feature type="compositionally biased region" description="Basic and acidic residues" evidence="1">
    <location>
        <begin position="21"/>
        <end position="36"/>
    </location>
</feature>
<accession>A0AAD7GT35</accession>
<dbReference type="Proteomes" id="UP001221757">
    <property type="component" value="Unassembled WGS sequence"/>
</dbReference>
<evidence type="ECO:0000313" key="2">
    <source>
        <dbReference type="EMBL" id="KAJ7704554.1"/>
    </source>
</evidence>
<name>A0AAD7GT35_MYCRO</name>
<proteinExistence type="predicted"/>
<protein>
    <submittedName>
        <fullName evidence="2">Uncharacterized protein</fullName>
    </submittedName>
</protein>
<dbReference type="AlphaFoldDB" id="A0AAD7GT35"/>
<gene>
    <name evidence="2" type="ORF">B0H17DRAFT_1126867</name>
</gene>
<sequence>MYYLEREWIERVLAPGKHLRKQEGKGKEEERADQACHHTSIHRFSGSSKKAALISSKWPGKVSLKPKGPTRVTMSSRAAQDKQRSKAATEHQIQMENLEPQEQEVLDALADFERDYGDDEEIIQVNDVLDGTSRAEMSHGGGEFEDAIWQDLESERQRQRPKHPDWRTRRD</sequence>
<feature type="region of interest" description="Disordered" evidence="1">
    <location>
        <begin position="16"/>
        <end position="36"/>
    </location>
</feature>
<evidence type="ECO:0000256" key="1">
    <source>
        <dbReference type="SAM" id="MobiDB-lite"/>
    </source>
</evidence>
<keyword evidence="3" id="KW-1185">Reference proteome</keyword>
<feature type="region of interest" description="Disordered" evidence="1">
    <location>
        <begin position="59"/>
        <end position="96"/>
    </location>
</feature>
<dbReference type="EMBL" id="JARKIE010000010">
    <property type="protein sequence ID" value="KAJ7704554.1"/>
    <property type="molecule type" value="Genomic_DNA"/>
</dbReference>
<feature type="compositionally biased region" description="Basic and acidic residues" evidence="1">
    <location>
        <begin position="79"/>
        <end position="89"/>
    </location>
</feature>
<reference evidence="2" key="1">
    <citation type="submission" date="2023-03" db="EMBL/GenBank/DDBJ databases">
        <title>Massive genome expansion in bonnet fungi (Mycena s.s.) driven by repeated elements and novel gene families across ecological guilds.</title>
        <authorList>
            <consortium name="Lawrence Berkeley National Laboratory"/>
            <person name="Harder C.B."/>
            <person name="Miyauchi S."/>
            <person name="Viragh M."/>
            <person name="Kuo A."/>
            <person name="Thoen E."/>
            <person name="Andreopoulos B."/>
            <person name="Lu D."/>
            <person name="Skrede I."/>
            <person name="Drula E."/>
            <person name="Henrissat B."/>
            <person name="Morin E."/>
            <person name="Kohler A."/>
            <person name="Barry K."/>
            <person name="LaButti K."/>
            <person name="Morin E."/>
            <person name="Salamov A."/>
            <person name="Lipzen A."/>
            <person name="Mereny Z."/>
            <person name="Hegedus B."/>
            <person name="Baldrian P."/>
            <person name="Stursova M."/>
            <person name="Weitz H."/>
            <person name="Taylor A."/>
            <person name="Grigoriev I.V."/>
            <person name="Nagy L.G."/>
            <person name="Martin F."/>
            <person name="Kauserud H."/>
        </authorList>
    </citation>
    <scope>NUCLEOTIDE SEQUENCE</scope>
    <source>
        <strain evidence="2">CBHHK067</strain>
    </source>
</reference>
<comment type="caution">
    <text evidence="2">The sequence shown here is derived from an EMBL/GenBank/DDBJ whole genome shotgun (WGS) entry which is preliminary data.</text>
</comment>
<organism evidence="2 3">
    <name type="scientific">Mycena rosella</name>
    <name type="common">Pink bonnet</name>
    <name type="synonym">Agaricus rosellus</name>
    <dbReference type="NCBI Taxonomy" id="1033263"/>
    <lineage>
        <taxon>Eukaryota</taxon>
        <taxon>Fungi</taxon>
        <taxon>Dikarya</taxon>
        <taxon>Basidiomycota</taxon>
        <taxon>Agaricomycotina</taxon>
        <taxon>Agaricomycetes</taxon>
        <taxon>Agaricomycetidae</taxon>
        <taxon>Agaricales</taxon>
        <taxon>Marasmiineae</taxon>
        <taxon>Mycenaceae</taxon>
        <taxon>Mycena</taxon>
    </lineage>
</organism>